<name>A0ABT7ME88_9PSEU</name>
<sequence length="185" mass="19534">MAGVREFRRDDLAVVGVLYEEIIRSGMRTPPPELGGYVERTLLEPTWATPEVSSLVHEADDGETLGFTASYPLRLVVEGRPARALVSGSLVVSPRAAGAGALLTRKQLCGVQELALTDGANDATLGLWPALDGQPMLHRAVEAHRTLRPGSEAGVVLTGHGHPPSVQRIGGAEMGPRLHATAGRP</sequence>
<dbReference type="Gene3D" id="3.40.630.30">
    <property type="match status" value="1"/>
</dbReference>
<dbReference type="Proteomes" id="UP001231924">
    <property type="component" value="Unassembled WGS sequence"/>
</dbReference>
<reference evidence="2 3" key="1">
    <citation type="submission" date="2023-06" db="EMBL/GenBank/DDBJ databases">
        <title>Actinomycetospora Odt1-22.</title>
        <authorList>
            <person name="Supong K."/>
        </authorList>
    </citation>
    <scope>NUCLEOTIDE SEQUENCE [LARGE SCALE GENOMIC DNA]</scope>
    <source>
        <strain evidence="2 3">Odt1-22</strain>
    </source>
</reference>
<keyword evidence="3" id="KW-1185">Reference proteome</keyword>
<dbReference type="RefSeq" id="WP_286055543.1">
    <property type="nucleotide sequence ID" value="NZ_JASVWF010000006.1"/>
</dbReference>
<organism evidence="2 3">
    <name type="scientific">Actinomycetospora termitidis</name>
    <dbReference type="NCBI Taxonomy" id="3053470"/>
    <lineage>
        <taxon>Bacteria</taxon>
        <taxon>Bacillati</taxon>
        <taxon>Actinomycetota</taxon>
        <taxon>Actinomycetes</taxon>
        <taxon>Pseudonocardiales</taxon>
        <taxon>Pseudonocardiaceae</taxon>
        <taxon>Actinomycetospora</taxon>
    </lineage>
</organism>
<evidence type="ECO:0000313" key="2">
    <source>
        <dbReference type="EMBL" id="MDL5158979.1"/>
    </source>
</evidence>
<dbReference type="EMBL" id="JASVWF010000006">
    <property type="protein sequence ID" value="MDL5158979.1"/>
    <property type="molecule type" value="Genomic_DNA"/>
</dbReference>
<feature type="region of interest" description="Disordered" evidence="1">
    <location>
        <begin position="161"/>
        <end position="185"/>
    </location>
</feature>
<gene>
    <name evidence="2" type="ORF">QRT03_23630</name>
</gene>
<evidence type="ECO:0000313" key="3">
    <source>
        <dbReference type="Proteomes" id="UP001231924"/>
    </source>
</evidence>
<comment type="caution">
    <text evidence="2">The sequence shown here is derived from an EMBL/GenBank/DDBJ whole genome shotgun (WGS) entry which is preliminary data.</text>
</comment>
<protein>
    <submittedName>
        <fullName evidence="2">Uncharacterized protein</fullName>
    </submittedName>
</protein>
<accession>A0ABT7ME88</accession>
<evidence type="ECO:0000256" key="1">
    <source>
        <dbReference type="SAM" id="MobiDB-lite"/>
    </source>
</evidence>
<proteinExistence type="predicted"/>